<name>A0A4Y2RTD3_ARAVE</name>
<dbReference type="EMBL" id="BGPR01018380">
    <property type="protein sequence ID" value="GBN79017.1"/>
    <property type="molecule type" value="Genomic_DNA"/>
</dbReference>
<evidence type="ECO:0000256" key="1">
    <source>
        <dbReference type="SAM" id="MobiDB-lite"/>
    </source>
</evidence>
<evidence type="ECO:0000313" key="2">
    <source>
        <dbReference type="EMBL" id="GBN79017.1"/>
    </source>
</evidence>
<evidence type="ECO:0000313" key="4">
    <source>
        <dbReference type="Proteomes" id="UP000499080"/>
    </source>
</evidence>
<evidence type="ECO:0000313" key="3">
    <source>
        <dbReference type="EMBL" id="GBN79018.1"/>
    </source>
</evidence>
<organism evidence="3 4">
    <name type="scientific">Araneus ventricosus</name>
    <name type="common">Orbweaver spider</name>
    <name type="synonym">Epeira ventricosa</name>
    <dbReference type="NCBI Taxonomy" id="182803"/>
    <lineage>
        <taxon>Eukaryota</taxon>
        <taxon>Metazoa</taxon>
        <taxon>Ecdysozoa</taxon>
        <taxon>Arthropoda</taxon>
        <taxon>Chelicerata</taxon>
        <taxon>Arachnida</taxon>
        <taxon>Araneae</taxon>
        <taxon>Araneomorphae</taxon>
        <taxon>Entelegynae</taxon>
        <taxon>Araneoidea</taxon>
        <taxon>Araneidae</taxon>
        <taxon>Araneus</taxon>
    </lineage>
</organism>
<dbReference type="Proteomes" id="UP000499080">
    <property type="component" value="Unassembled WGS sequence"/>
</dbReference>
<reference evidence="3 4" key="1">
    <citation type="journal article" date="2019" name="Sci. Rep.">
        <title>Orb-weaving spider Araneus ventricosus genome elucidates the spidroin gene catalogue.</title>
        <authorList>
            <person name="Kono N."/>
            <person name="Nakamura H."/>
            <person name="Ohtoshi R."/>
            <person name="Moran D.A.P."/>
            <person name="Shinohara A."/>
            <person name="Yoshida Y."/>
            <person name="Fujiwara M."/>
            <person name="Mori M."/>
            <person name="Tomita M."/>
            <person name="Arakawa K."/>
        </authorList>
    </citation>
    <scope>NUCLEOTIDE SEQUENCE [LARGE SCALE GENOMIC DNA]</scope>
</reference>
<sequence>MVRCHSIPFLADPFSQIIHYRSTTRKSIHYQTLRSPTTPSHTSSMNQTPKVPLTPPHRHAPTPVAFMTRQSKLTDGLQDGLYIQLSAPRNANSPRFFL</sequence>
<gene>
    <name evidence="3" type="ORF">AVEN_11004_1</name>
    <name evidence="2" type="ORF">AVEN_6839_1</name>
</gene>
<keyword evidence="4" id="KW-1185">Reference proteome</keyword>
<protein>
    <submittedName>
        <fullName evidence="3">Uncharacterized protein</fullName>
    </submittedName>
</protein>
<feature type="compositionally biased region" description="Polar residues" evidence="1">
    <location>
        <begin position="29"/>
        <end position="49"/>
    </location>
</feature>
<dbReference type="AlphaFoldDB" id="A0A4Y2RTD3"/>
<accession>A0A4Y2RTD3</accession>
<dbReference type="EMBL" id="BGPR01018381">
    <property type="protein sequence ID" value="GBN79018.1"/>
    <property type="molecule type" value="Genomic_DNA"/>
</dbReference>
<comment type="caution">
    <text evidence="3">The sequence shown here is derived from an EMBL/GenBank/DDBJ whole genome shotgun (WGS) entry which is preliminary data.</text>
</comment>
<proteinExistence type="predicted"/>
<feature type="region of interest" description="Disordered" evidence="1">
    <location>
        <begin position="29"/>
        <end position="61"/>
    </location>
</feature>